<proteinExistence type="predicted"/>
<dbReference type="RefSeq" id="WP_121853285.1">
    <property type="nucleotide sequence ID" value="NZ_CP037952.1"/>
</dbReference>
<dbReference type="PROSITE" id="PS51257">
    <property type="entry name" value="PROKAR_LIPOPROTEIN"/>
    <property type="match status" value="1"/>
</dbReference>
<name>A0A3A6TVH6_9GAMM</name>
<dbReference type="Proteomes" id="UP000273022">
    <property type="component" value="Unassembled WGS sequence"/>
</dbReference>
<dbReference type="EMBL" id="QYYH01000045">
    <property type="protein sequence ID" value="RJY16883.1"/>
    <property type="molecule type" value="Genomic_DNA"/>
</dbReference>
<evidence type="ECO:0000313" key="3">
    <source>
        <dbReference type="Proteomes" id="UP000273022"/>
    </source>
</evidence>
<dbReference type="AlphaFoldDB" id="A0A3A6TVH6"/>
<dbReference type="Pfam" id="PF10973">
    <property type="entry name" value="DUF2799"/>
    <property type="match status" value="1"/>
</dbReference>
<keyword evidence="1" id="KW-0175">Coiled coil</keyword>
<organism evidence="2 3">
    <name type="scientific">Parashewanella spongiae</name>
    <dbReference type="NCBI Taxonomy" id="342950"/>
    <lineage>
        <taxon>Bacteria</taxon>
        <taxon>Pseudomonadati</taxon>
        <taxon>Pseudomonadota</taxon>
        <taxon>Gammaproteobacteria</taxon>
        <taxon>Alteromonadales</taxon>
        <taxon>Shewanellaceae</taxon>
        <taxon>Parashewanella</taxon>
    </lineage>
</organism>
<comment type="caution">
    <text evidence="2">The sequence shown here is derived from an EMBL/GenBank/DDBJ whole genome shotgun (WGS) entry which is preliminary data.</text>
</comment>
<sequence>MSKYISLFCAATILSGCQVISPKECQSTDWLSRGINDGNNGRSANILSEYIQACSEANITVDSKAWRSGYNTGIRSYCAPENGYTVGRQGLTYNGVCPNSEFLKNYNTGRSEYELEQQKQELRNEIAQLKNQLASETDREKKKTLKQDIKQLEKRLDNLHRPNISFEISL</sequence>
<accession>A0A3A6TVH6</accession>
<evidence type="ECO:0000256" key="1">
    <source>
        <dbReference type="SAM" id="Coils"/>
    </source>
</evidence>
<protein>
    <submittedName>
        <fullName evidence="2">DUF2799 domain-containing protein</fullName>
    </submittedName>
</protein>
<keyword evidence="3" id="KW-1185">Reference proteome</keyword>
<feature type="coiled-coil region" evidence="1">
    <location>
        <begin position="112"/>
        <end position="162"/>
    </location>
</feature>
<reference evidence="2 3" key="1">
    <citation type="submission" date="2018-09" db="EMBL/GenBank/DDBJ databases">
        <title>Phylogeny of the Shewanellaceae, and recommendation for two new genera, Pseudoshewanella and Parashewanella.</title>
        <authorList>
            <person name="Wang G."/>
        </authorList>
    </citation>
    <scope>NUCLEOTIDE SEQUENCE [LARGE SCALE GENOMIC DNA]</scope>
    <source>
        <strain evidence="2 3">KCTC 22492</strain>
    </source>
</reference>
<evidence type="ECO:0000313" key="2">
    <source>
        <dbReference type="EMBL" id="RJY16883.1"/>
    </source>
</evidence>
<dbReference type="InterPro" id="IPR021242">
    <property type="entry name" value="DUF2799"/>
</dbReference>
<gene>
    <name evidence="2" type="ORF">D5R81_08805</name>
</gene>
<dbReference type="OrthoDB" id="5917215at2"/>